<dbReference type="GO" id="GO:0009435">
    <property type="term" value="P:NAD+ biosynthetic process"/>
    <property type="evidence" value="ECO:0007669"/>
    <property type="project" value="TreeGrafter"/>
</dbReference>
<dbReference type="GO" id="GO:0004515">
    <property type="term" value="F:nicotinate-nucleotide adenylyltransferase activity"/>
    <property type="evidence" value="ECO:0007669"/>
    <property type="project" value="TreeGrafter"/>
</dbReference>
<dbReference type="EC" id="2.7.7.1" evidence="2"/>
<sequence length="287" mass="31680">MSAQAYHFNGDKLKPLPPAAAEGEQPVQPVVIALCGTFNPMHTAHICMYNAAKAALTESTATDPSQRRFAVLGGYVSPVHDEYNKKGLHSFAERAEVADLCAASHAELAVDRWEGLQPHYVRTFYVLEQLEASVQQWYAAREPEAVAQLQKAGLHVRVVFACGGDLFSSFFVEGCWPLNLLQRLLDNFFVVVLQREGQHDIGTEAAYLRHAQSHPPMSQVVEGTTFTLDLSKYKFYFGAFASPNNTSSTAVRAIASSSDSAEEKRAKLKDMIPENAITFVLEHYGRA</sequence>
<dbReference type="GO" id="GO:0000309">
    <property type="term" value="F:nicotinamide-nucleotide adenylyltransferase activity"/>
    <property type="evidence" value="ECO:0007669"/>
    <property type="project" value="UniProtKB-EC"/>
</dbReference>
<organism evidence="2">
    <name type="scientific">Strigomonas oncopelti</name>
    <name type="common">Parasitic flagellate</name>
    <name type="synonym">Crithidia oncopelti</name>
    <dbReference type="NCBI Taxonomy" id="5657"/>
    <lineage>
        <taxon>Eukaryota</taxon>
        <taxon>Discoba</taxon>
        <taxon>Euglenozoa</taxon>
        <taxon>Kinetoplastea</taxon>
        <taxon>Metakinetoplastina</taxon>
        <taxon>Trypanosomatida</taxon>
        <taxon>Trypanosomatidae</taxon>
        <taxon>Strigomonadinae</taxon>
        <taxon>Strigomonas</taxon>
    </lineage>
</organism>
<dbReference type="PANTHER" id="PTHR12039:SF0">
    <property type="entry name" value="NICOTINAMIDE-NUCLEOTIDE ADENYLYLTRANSFERASE"/>
    <property type="match status" value="1"/>
</dbReference>
<accession>T1YRZ1</accession>
<proteinExistence type="predicted"/>
<feature type="domain" description="Cytidyltransferase-like" evidence="1">
    <location>
        <begin position="34"/>
        <end position="253"/>
    </location>
</feature>
<dbReference type="SUPFAM" id="SSF52374">
    <property type="entry name" value="Nucleotidylyl transferase"/>
    <property type="match status" value="1"/>
</dbReference>
<protein>
    <submittedName>
        <fullName evidence="2">Nicotinamide-nucleotide adenylyltransferase</fullName>
        <ecNumber evidence="2">2.7.7.1</ecNumber>
    </submittedName>
</protein>
<dbReference type="InterPro" id="IPR004821">
    <property type="entry name" value="Cyt_trans-like"/>
</dbReference>
<dbReference type="EMBL" id="KF160139">
    <property type="protein sequence ID" value="AGU68126.1"/>
    <property type="molecule type" value="Genomic_DNA"/>
</dbReference>
<evidence type="ECO:0000313" key="2">
    <source>
        <dbReference type="EMBL" id="AGU68126.1"/>
    </source>
</evidence>
<keyword evidence="2" id="KW-0808">Transferase</keyword>
<reference evidence="2" key="1">
    <citation type="journal article" date="2013" name="PLoS ONE">
        <title>Biosynthesis of vitamins and cofactors in bacterium-harbouring trypanosomatids depends on the symbiotic association as revealed by genomic analyses.</title>
        <authorList>
            <person name="Klein C.C."/>
            <person name="Alves J.M."/>
            <person name="Serrano M.G."/>
            <person name="Buck G.A."/>
            <person name="Vasconcelos A.T."/>
            <person name="Sagot M.F."/>
            <person name="Teixeira M.M."/>
            <person name="Camargo E.P."/>
            <person name="Motta M.C."/>
        </authorList>
    </citation>
    <scope>NUCLEOTIDE SEQUENCE</scope>
    <source>
        <strain evidence="2">TCC290E</strain>
    </source>
</reference>
<evidence type="ECO:0000259" key="1">
    <source>
        <dbReference type="Pfam" id="PF01467"/>
    </source>
</evidence>
<name>T1YRZ1_STROO</name>
<dbReference type="PANTHER" id="PTHR12039">
    <property type="entry name" value="NICOTINAMIDE MONONUCLEOTIDE ADENYLYLTRANSFERASE"/>
    <property type="match status" value="1"/>
</dbReference>
<dbReference type="InterPro" id="IPR051182">
    <property type="entry name" value="Euk_NMN_adenylyltrnsfrase"/>
</dbReference>
<keyword evidence="2" id="KW-0548">Nucleotidyltransferase</keyword>
<dbReference type="AlphaFoldDB" id="T1YRZ1"/>
<dbReference type="Gene3D" id="3.40.50.620">
    <property type="entry name" value="HUPs"/>
    <property type="match status" value="1"/>
</dbReference>
<dbReference type="InterPro" id="IPR014729">
    <property type="entry name" value="Rossmann-like_a/b/a_fold"/>
</dbReference>
<dbReference type="Pfam" id="PF01467">
    <property type="entry name" value="CTP_transf_like"/>
    <property type="match status" value="1"/>
</dbReference>